<proteinExistence type="predicted"/>
<dbReference type="Pfam" id="PF17963">
    <property type="entry name" value="Big_9"/>
    <property type="match status" value="1"/>
</dbReference>
<keyword evidence="3" id="KW-1185">Reference proteome</keyword>
<dbReference type="RefSeq" id="WP_205106262.1">
    <property type="nucleotide sequence ID" value="NZ_BAAAHT010000001.1"/>
</dbReference>
<dbReference type="EMBL" id="JAFBBU010000001">
    <property type="protein sequence ID" value="MBM7470518.1"/>
    <property type="molecule type" value="Genomic_DNA"/>
</dbReference>
<evidence type="ECO:0000256" key="1">
    <source>
        <dbReference type="SAM" id="MobiDB-lite"/>
    </source>
</evidence>
<protein>
    <submittedName>
        <fullName evidence="2">Uncharacterized protein</fullName>
    </submittedName>
</protein>
<organism evidence="2 3">
    <name type="scientific">Subtercola frigoramans</name>
    <dbReference type="NCBI Taxonomy" id="120298"/>
    <lineage>
        <taxon>Bacteria</taxon>
        <taxon>Bacillati</taxon>
        <taxon>Actinomycetota</taxon>
        <taxon>Actinomycetes</taxon>
        <taxon>Micrococcales</taxon>
        <taxon>Microbacteriaceae</taxon>
        <taxon>Subtercola</taxon>
    </lineage>
</organism>
<dbReference type="Gene3D" id="2.60.40.3440">
    <property type="match status" value="1"/>
</dbReference>
<reference evidence="2 3" key="1">
    <citation type="submission" date="2021-01" db="EMBL/GenBank/DDBJ databases">
        <title>Sequencing the genomes of 1000 actinobacteria strains.</title>
        <authorList>
            <person name="Klenk H.-P."/>
        </authorList>
    </citation>
    <scope>NUCLEOTIDE SEQUENCE [LARGE SCALE GENOMIC DNA]</scope>
    <source>
        <strain evidence="2 3">DSM 13057</strain>
    </source>
</reference>
<evidence type="ECO:0000313" key="3">
    <source>
        <dbReference type="Proteomes" id="UP000776164"/>
    </source>
</evidence>
<accession>A0ABS2L0B5</accession>
<dbReference type="Proteomes" id="UP000776164">
    <property type="component" value="Unassembled WGS sequence"/>
</dbReference>
<feature type="region of interest" description="Disordered" evidence="1">
    <location>
        <begin position="1"/>
        <end position="20"/>
    </location>
</feature>
<evidence type="ECO:0000313" key="2">
    <source>
        <dbReference type="EMBL" id="MBM7470518.1"/>
    </source>
</evidence>
<sequence>MNMFRITGNSVTTTRGRGRHASPTSLIASVATVGLSAMLALGGATAARADDSPPATIVGESVITSFISPGRTAVAGDSATYGVTLRATKAGTAALTLVIDGMESVSDSSVPREWIRHGDLTGSAAHRLIWYNIPYLNEGDIVSLSLHFTVYSNDNLVKATLAGGPSTTEHVDVVPPAPACTGLKELMPAQSGAGATTTLEGVTCLAPAGTRLGEDATASHGEIVPLTDGKLAYRSYDATFTGPDTIYLFARDGRGDRSDSIPITVAVVPAATAVTDEYTVAPDTTLTMDARHGVMANDSLPFGRDGWSVESGYPPAHGALDVRADGALTFTPEPGYTGDVTFRYRLGGASGAHSNVVQAVIHITS</sequence>
<gene>
    <name evidence="2" type="ORF">JOE66_000152</name>
</gene>
<name>A0ABS2L0B5_9MICO</name>
<comment type="caution">
    <text evidence="2">The sequence shown here is derived from an EMBL/GenBank/DDBJ whole genome shotgun (WGS) entry which is preliminary data.</text>
</comment>